<dbReference type="SUPFAM" id="SSF161098">
    <property type="entry name" value="MetI-like"/>
    <property type="match status" value="1"/>
</dbReference>
<evidence type="ECO:0000256" key="5">
    <source>
        <dbReference type="ARBA" id="ARBA00022989"/>
    </source>
</evidence>
<evidence type="ECO:0000256" key="7">
    <source>
        <dbReference type="RuleBase" id="RU363032"/>
    </source>
</evidence>
<keyword evidence="6 7" id="KW-0472">Membrane</keyword>
<dbReference type="EMBL" id="JAJCIS010000017">
    <property type="protein sequence ID" value="MCB7388983.1"/>
    <property type="molecule type" value="Genomic_DNA"/>
</dbReference>
<comment type="similarity">
    <text evidence="7">Belongs to the binding-protein-dependent transport system permease family.</text>
</comment>
<dbReference type="InterPro" id="IPR000515">
    <property type="entry name" value="MetI-like"/>
</dbReference>
<keyword evidence="10" id="KW-1185">Reference proteome</keyword>
<feature type="transmembrane region" description="Helical" evidence="7">
    <location>
        <begin position="9"/>
        <end position="27"/>
    </location>
</feature>
<dbReference type="Pfam" id="PF00528">
    <property type="entry name" value="BPD_transp_1"/>
    <property type="match status" value="1"/>
</dbReference>
<feature type="transmembrane region" description="Helical" evidence="7">
    <location>
        <begin position="170"/>
        <end position="188"/>
    </location>
</feature>
<dbReference type="Pfam" id="PF19300">
    <property type="entry name" value="BPD_transp_1_N"/>
    <property type="match status" value="1"/>
</dbReference>
<dbReference type="Proteomes" id="UP001299546">
    <property type="component" value="Unassembled WGS sequence"/>
</dbReference>
<keyword evidence="2 7" id="KW-0813">Transport</keyword>
<name>A0ABS8DKL0_9FIRM</name>
<reference evidence="9 10" key="1">
    <citation type="submission" date="2021-10" db="EMBL/GenBank/DDBJ databases">
        <title>Collection of gut derived symbiotic bacterial strains cultured from healthy donors.</title>
        <authorList>
            <person name="Lin H."/>
            <person name="Littmann E."/>
            <person name="Kohout C."/>
            <person name="Pamer E.G."/>
        </authorList>
    </citation>
    <scope>NUCLEOTIDE SEQUENCE [LARGE SCALE GENOMIC DNA]</scope>
    <source>
        <strain evidence="9 10">DFI.1.165</strain>
    </source>
</reference>
<feature type="domain" description="ABC transmembrane type-1" evidence="8">
    <location>
        <begin position="95"/>
        <end position="296"/>
    </location>
</feature>
<evidence type="ECO:0000259" key="8">
    <source>
        <dbReference type="PROSITE" id="PS50928"/>
    </source>
</evidence>
<comment type="subcellular location">
    <subcellularLocation>
        <location evidence="1 7">Cell membrane</location>
        <topology evidence="1 7">Multi-pass membrane protein</topology>
    </subcellularLocation>
</comment>
<dbReference type="RefSeq" id="WP_066738031.1">
    <property type="nucleotide sequence ID" value="NZ_JAJCIQ010000017.1"/>
</dbReference>
<comment type="caution">
    <text evidence="9">The sequence shown here is derived from an EMBL/GenBank/DDBJ whole genome shotgun (WGS) entry which is preliminary data.</text>
</comment>
<gene>
    <name evidence="9" type="ORF">LIZ65_16975</name>
</gene>
<evidence type="ECO:0000256" key="6">
    <source>
        <dbReference type="ARBA" id="ARBA00023136"/>
    </source>
</evidence>
<dbReference type="PANTHER" id="PTHR43163">
    <property type="entry name" value="DIPEPTIDE TRANSPORT SYSTEM PERMEASE PROTEIN DPPB-RELATED"/>
    <property type="match status" value="1"/>
</dbReference>
<evidence type="ECO:0000313" key="9">
    <source>
        <dbReference type="EMBL" id="MCB7388983.1"/>
    </source>
</evidence>
<dbReference type="InterPro" id="IPR045621">
    <property type="entry name" value="BPD_transp_1_N"/>
</dbReference>
<feature type="transmembrane region" description="Helical" evidence="7">
    <location>
        <begin position="134"/>
        <end position="158"/>
    </location>
</feature>
<keyword evidence="5 7" id="KW-1133">Transmembrane helix</keyword>
<keyword evidence="3" id="KW-1003">Cell membrane</keyword>
<dbReference type="InterPro" id="IPR035906">
    <property type="entry name" value="MetI-like_sf"/>
</dbReference>
<evidence type="ECO:0000256" key="2">
    <source>
        <dbReference type="ARBA" id="ARBA00022448"/>
    </source>
</evidence>
<proteinExistence type="inferred from homology"/>
<evidence type="ECO:0000313" key="10">
    <source>
        <dbReference type="Proteomes" id="UP001299546"/>
    </source>
</evidence>
<dbReference type="Gene3D" id="1.10.3720.10">
    <property type="entry name" value="MetI-like"/>
    <property type="match status" value="1"/>
</dbReference>
<accession>A0ABS8DKL0</accession>
<protein>
    <submittedName>
        <fullName evidence="9">ABC transporter permease</fullName>
    </submittedName>
</protein>
<organism evidence="9 10">
    <name type="scientific">Bariatricus massiliensis</name>
    <dbReference type="NCBI Taxonomy" id="1745713"/>
    <lineage>
        <taxon>Bacteria</taxon>
        <taxon>Bacillati</taxon>
        <taxon>Bacillota</taxon>
        <taxon>Clostridia</taxon>
        <taxon>Lachnospirales</taxon>
        <taxon>Lachnospiraceae</taxon>
        <taxon>Bariatricus</taxon>
    </lineage>
</organism>
<feature type="transmembrane region" description="Helical" evidence="7">
    <location>
        <begin position="227"/>
        <end position="253"/>
    </location>
</feature>
<sequence length="308" mass="33537">MSKYILKRVLSIIPTVLIIIFAIFFILDFTPGTPGRVILGVTATEEQVNNLDEALGYNRPVVVRYVDYVVHAVQGDFGTSYVSQQPVVDILAPKFPTTLKLALLAVAISALLGIPMGIISALKPNSFLDSTLTTVALFFASVPSFWLGLMFMLAFSLVLGWLPSSGIGTWKHYIMPVITLVLPSAAYLSRLTRSTMIDAINQDYIRTAKSKGATTSRVMFLHALKNAMMPVVTQLGMSFASLLGGALITEMVFGLPGFGSAIVNAIKTKDIPIVMGGIIFLSTIFILIMLAVDLIYAFIDPRVKDMYE</sequence>
<feature type="transmembrane region" description="Helical" evidence="7">
    <location>
        <begin position="273"/>
        <end position="299"/>
    </location>
</feature>
<evidence type="ECO:0000256" key="1">
    <source>
        <dbReference type="ARBA" id="ARBA00004651"/>
    </source>
</evidence>
<feature type="transmembrane region" description="Helical" evidence="7">
    <location>
        <begin position="101"/>
        <end position="122"/>
    </location>
</feature>
<dbReference type="PROSITE" id="PS50928">
    <property type="entry name" value="ABC_TM1"/>
    <property type="match status" value="1"/>
</dbReference>
<evidence type="ECO:0000256" key="3">
    <source>
        <dbReference type="ARBA" id="ARBA00022475"/>
    </source>
</evidence>
<keyword evidence="4 7" id="KW-0812">Transmembrane</keyword>
<dbReference type="CDD" id="cd06261">
    <property type="entry name" value="TM_PBP2"/>
    <property type="match status" value="1"/>
</dbReference>
<evidence type="ECO:0000256" key="4">
    <source>
        <dbReference type="ARBA" id="ARBA00022692"/>
    </source>
</evidence>
<dbReference type="PANTHER" id="PTHR43163:SF6">
    <property type="entry name" value="DIPEPTIDE TRANSPORT SYSTEM PERMEASE PROTEIN DPPB-RELATED"/>
    <property type="match status" value="1"/>
</dbReference>